<comment type="caution">
    <text evidence="1">The sequence shown here is derived from an EMBL/GenBank/DDBJ whole genome shotgun (WGS) entry which is preliminary data.</text>
</comment>
<evidence type="ECO:0000313" key="1">
    <source>
        <dbReference type="EMBL" id="CAG8541172.1"/>
    </source>
</evidence>
<dbReference type="EMBL" id="CAJVQB010001569">
    <property type="protein sequence ID" value="CAG8541172.1"/>
    <property type="molecule type" value="Genomic_DNA"/>
</dbReference>
<organism evidence="1 2">
    <name type="scientific">Gigaspora margarita</name>
    <dbReference type="NCBI Taxonomy" id="4874"/>
    <lineage>
        <taxon>Eukaryota</taxon>
        <taxon>Fungi</taxon>
        <taxon>Fungi incertae sedis</taxon>
        <taxon>Mucoromycota</taxon>
        <taxon>Glomeromycotina</taxon>
        <taxon>Glomeromycetes</taxon>
        <taxon>Diversisporales</taxon>
        <taxon>Gigasporaceae</taxon>
        <taxon>Gigaspora</taxon>
    </lineage>
</organism>
<reference evidence="1 2" key="1">
    <citation type="submission" date="2021-06" db="EMBL/GenBank/DDBJ databases">
        <authorList>
            <person name="Kallberg Y."/>
            <person name="Tangrot J."/>
            <person name="Rosling A."/>
        </authorList>
    </citation>
    <scope>NUCLEOTIDE SEQUENCE [LARGE SCALE GENOMIC DNA]</scope>
    <source>
        <strain evidence="1 2">120-4 pot B 10/14</strain>
    </source>
</reference>
<accession>A0ABM8W6W1</accession>
<protein>
    <submittedName>
        <fullName evidence="1">23332_t:CDS:1</fullName>
    </submittedName>
</protein>
<keyword evidence="2" id="KW-1185">Reference proteome</keyword>
<name>A0ABM8W6W1_GIGMA</name>
<proteinExistence type="predicted"/>
<evidence type="ECO:0000313" key="2">
    <source>
        <dbReference type="Proteomes" id="UP000789901"/>
    </source>
</evidence>
<gene>
    <name evidence="1" type="ORF">GMARGA_LOCUS4088</name>
</gene>
<sequence length="40" mass="4807">MRIEKGYKRAHYLEPIITLHIILILKANQLDLTKIEHHEN</sequence>
<dbReference type="Proteomes" id="UP000789901">
    <property type="component" value="Unassembled WGS sequence"/>
</dbReference>